<evidence type="ECO:0000313" key="9">
    <source>
        <dbReference type="Proteomes" id="UP000239504"/>
    </source>
</evidence>
<comment type="similarity">
    <text evidence="2">Belongs to the multi antimicrobial extrusion (MATE) (TC 2.A.66.1) family.</text>
</comment>
<feature type="transmembrane region" description="Helical" evidence="7">
    <location>
        <begin position="332"/>
        <end position="351"/>
    </location>
</feature>
<dbReference type="GO" id="GO:0015297">
    <property type="term" value="F:antiporter activity"/>
    <property type="evidence" value="ECO:0007669"/>
    <property type="project" value="InterPro"/>
</dbReference>
<dbReference type="EMBL" id="PJCH01000005">
    <property type="protein sequence ID" value="PQA87865.1"/>
    <property type="molecule type" value="Genomic_DNA"/>
</dbReference>
<sequence length="456" mass="48854">MTASADTISYRAILRLAWPASVAASVTPLLGAVDVWALAQSARPLDIAAVGLGSVIFSLAYWTFGFIRMSVAGLTAQAAGGEDEAEARASLIRGAMIGGAVGLALVALQLPIGYFAFELLSTGSEASAETLSNGRTYFDIRIWGAPFALASYAAFGWLTARGRTDYLMAVSVFMTALNIALDYWFVVGLGWGAAGVAAGTLIAEITGFLVAVLFVLSVMKSHGGIAAHWRPDNFWHPARVKRTLSINFDIFIRTLLLAFCFAWFVQRSGAFGDATLAANQALLQLFLFTGLALDGTAIAAETLVGQALGRKKGGARDRVAAKARYVMAVRKTFILAGAAAVAFVLFYWLAGDPLIALLTPEGPIRAAMKTYMPWVIVSPLMVVIGFQLDGIFIGATRATEMRDSMIVSAFIFIPASLWFAGQWGNHGLWAAFSIYFLLRAATLMVWLPRIEKSFAN</sequence>
<dbReference type="OrthoDB" id="9789527at2"/>
<dbReference type="InterPro" id="IPR050222">
    <property type="entry name" value="MATE_MdtK"/>
</dbReference>
<dbReference type="Pfam" id="PF01554">
    <property type="entry name" value="MatE"/>
    <property type="match status" value="2"/>
</dbReference>
<feature type="transmembrane region" description="Helical" evidence="7">
    <location>
        <begin position="166"/>
        <end position="185"/>
    </location>
</feature>
<dbReference type="AlphaFoldDB" id="A0A2S7K5S5"/>
<feature type="transmembrane region" description="Helical" evidence="7">
    <location>
        <begin position="95"/>
        <end position="117"/>
    </location>
</feature>
<name>A0A2S7K5S5_9PROT</name>
<dbReference type="CDD" id="cd13136">
    <property type="entry name" value="MATE_DinF_like"/>
    <property type="match status" value="1"/>
</dbReference>
<dbReference type="NCBIfam" id="TIGR00797">
    <property type="entry name" value="matE"/>
    <property type="match status" value="1"/>
</dbReference>
<dbReference type="GO" id="GO:0042910">
    <property type="term" value="F:xenobiotic transmembrane transporter activity"/>
    <property type="evidence" value="ECO:0007669"/>
    <property type="project" value="InterPro"/>
</dbReference>
<organism evidence="8 9">
    <name type="scientific">Hyphococcus luteus</name>
    <dbReference type="NCBI Taxonomy" id="2058213"/>
    <lineage>
        <taxon>Bacteria</taxon>
        <taxon>Pseudomonadati</taxon>
        <taxon>Pseudomonadota</taxon>
        <taxon>Alphaproteobacteria</taxon>
        <taxon>Parvularculales</taxon>
        <taxon>Parvularculaceae</taxon>
        <taxon>Hyphococcus</taxon>
    </lineage>
</organism>
<feature type="transmembrane region" description="Helical" evidence="7">
    <location>
        <begin position="404"/>
        <end position="421"/>
    </location>
</feature>
<keyword evidence="6 7" id="KW-0472">Membrane</keyword>
<feature type="transmembrane region" description="Helical" evidence="7">
    <location>
        <begin position="12"/>
        <end position="39"/>
    </location>
</feature>
<evidence type="ECO:0000256" key="6">
    <source>
        <dbReference type="ARBA" id="ARBA00023136"/>
    </source>
</evidence>
<dbReference type="InterPro" id="IPR044644">
    <property type="entry name" value="DinF-like"/>
</dbReference>
<keyword evidence="9" id="KW-1185">Reference proteome</keyword>
<keyword evidence="3" id="KW-0813">Transport</keyword>
<gene>
    <name evidence="8" type="ORF">CW354_05800</name>
</gene>
<comment type="caution">
    <text evidence="8">The sequence shown here is derived from an EMBL/GenBank/DDBJ whole genome shotgun (WGS) entry which is preliminary data.</text>
</comment>
<keyword evidence="4 7" id="KW-0812">Transmembrane</keyword>
<dbReference type="GO" id="GO:0005886">
    <property type="term" value="C:plasma membrane"/>
    <property type="evidence" value="ECO:0007669"/>
    <property type="project" value="TreeGrafter"/>
</dbReference>
<evidence type="ECO:0000256" key="7">
    <source>
        <dbReference type="SAM" id="Phobius"/>
    </source>
</evidence>
<dbReference type="PANTHER" id="PTHR43298:SF2">
    <property type="entry name" value="FMN_FAD EXPORTER YEEO-RELATED"/>
    <property type="match status" value="1"/>
</dbReference>
<feature type="transmembrane region" description="Helical" evidence="7">
    <location>
        <begin position="371"/>
        <end position="392"/>
    </location>
</feature>
<feature type="transmembrane region" description="Helical" evidence="7">
    <location>
        <begin position="45"/>
        <end position="64"/>
    </location>
</feature>
<reference evidence="8 9" key="1">
    <citation type="submission" date="2017-12" db="EMBL/GenBank/DDBJ databases">
        <authorList>
            <person name="Hurst M.R.H."/>
        </authorList>
    </citation>
    <scope>NUCLEOTIDE SEQUENCE [LARGE SCALE GENOMIC DNA]</scope>
    <source>
        <strain evidence="8 9">SY-3-19</strain>
    </source>
</reference>
<keyword evidence="5 7" id="KW-1133">Transmembrane helix</keyword>
<evidence type="ECO:0000256" key="4">
    <source>
        <dbReference type="ARBA" id="ARBA00022692"/>
    </source>
</evidence>
<evidence type="ECO:0000256" key="2">
    <source>
        <dbReference type="ARBA" id="ARBA00010199"/>
    </source>
</evidence>
<feature type="transmembrane region" description="Helical" evidence="7">
    <location>
        <begin position="285"/>
        <end position="308"/>
    </location>
</feature>
<comment type="subcellular location">
    <subcellularLocation>
        <location evidence="1">Membrane</location>
        <topology evidence="1">Multi-pass membrane protein</topology>
    </subcellularLocation>
</comment>
<evidence type="ECO:0000256" key="5">
    <source>
        <dbReference type="ARBA" id="ARBA00022989"/>
    </source>
</evidence>
<feature type="transmembrane region" description="Helical" evidence="7">
    <location>
        <begin position="191"/>
        <end position="216"/>
    </location>
</feature>
<dbReference type="RefSeq" id="WP_104829110.1">
    <property type="nucleotide sequence ID" value="NZ_PJCH01000005.1"/>
</dbReference>
<feature type="transmembrane region" description="Helical" evidence="7">
    <location>
        <begin position="246"/>
        <end position="265"/>
    </location>
</feature>
<feature type="transmembrane region" description="Helical" evidence="7">
    <location>
        <begin position="427"/>
        <end position="447"/>
    </location>
</feature>
<feature type="transmembrane region" description="Helical" evidence="7">
    <location>
        <begin position="140"/>
        <end position="159"/>
    </location>
</feature>
<evidence type="ECO:0000313" key="8">
    <source>
        <dbReference type="EMBL" id="PQA87865.1"/>
    </source>
</evidence>
<protein>
    <submittedName>
        <fullName evidence="8">MATE family efflux transporter</fullName>
    </submittedName>
</protein>
<accession>A0A2S7K5S5</accession>
<dbReference type="Proteomes" id="UP000239504">
    <property type="component" value="Unassembled WGS sequence"/>
</dbReference>
<evidence type="ECO:0000256" key="3">
    <source>
        <dbReference type="ARBA" id="ARBA00022448"/>
    </source>
</evidence>
<evidence type="ECO:0000256" key="1">
    <source>
        <dbReference type="ARBA" id="ARBA00004141"/>
    </source>
</evidence>
<dbReference type="InterPro" id="IPR002528">
    <property type="entry name" value="MATE_fam"/>
</dbReference>
<proteinExistence type="inferred from homology"/>
<dbReference type="PANTHER" id="PTHR43298">
    <property type="entry name" value="MULTIDRUG RESISTANCE PROTEIN NORM-RELATED"/>
    <property type="match status" value="1"/>
</dbReference>